<name>A0A059KTR2_9PSED</name>
<evidence type="ECO:0000256" key="3">
    <source>
        <dbReference type="ARBA" id="ARBA00023163"/>
    </source>
</evidence>
<dbReference type="Proteomes" id="UP000026739">
    <property type="component" value="Unassembled WGS sequence"/>
</dbReference>
<evidence type="ECO:0000256" key="1">
    <source>
        <dbReference type="ARBA" id="ARBA00023015"/>
    </source>
</evidence>
<dbReference type="eggNOG" id="COG4977">
    <property type="taxonomic scope" value="Bacteria"/>
</dbReference>
<dbReference type="InterPro" id="IPR018062">
    <property type="entry name" value="HTH_AraC-typ_CS"/>
</dbReference>
<dbReference type="InterPro" id="IPR018060">
    <property type="entry name" value="HTH_AraC"/>
</dbReference>
<dbReference type="InterPro" id="IPR009057">
    <property type="entry name" value="Homeodomain-like_sf"/>
</dbReference>
<dbReference type="Pfam" id="PF12833">
    <property type="entry name" value="HTH_18"/>
    <property type="match status" value="1"/>
</dbReference>
<organism evidence="5 6">
    <name type="scientific">Pseudomonas mandelii PD30</name>
    <dbReference type="NCBI Taxonomy" id="1419583"/>
    <lineage>
        <taxon>Bacteria</taxon>
        <taxon>Pseudomonadati</taxon>
        <taxon>Pseudomonadota</taxon>
        <taxon>Gammaproteobacteria</taxon>
        <taxon>Pseudomonadales</taxon>
        <taxon>Pseudomonadaceae</taxon>
        <taxon>Pseudomonas</taxon>
    </lineage>
</organism>
<dbReference type="PANTHER" id="PTHR43436:SF1">
    <property type="entry name" value="TRANSCRIPTIONAL REGULATORY PROTEIN"/>
    <property type="match status" value="1"/>
</dbReference>
<dbReference type="InterPro" id="IPR009594">
    <property type="entry name" value="Tscrpt_reg_HTH_AraC_N"/>
</dbReference>
<dbReference type="GO" id="GO:0009893">
    <property type="term" value="P:positive regulation of metabolic process"/>
    <property type="evidence" value="ECO:0007669"/>
    <property type="project" value="UniProtKB-ARBA"/>
</dbReference>
<protein>
    <submittedName>
        <fullName evidence="5">AraC family transcriptional regulator</fullName>
    </submittedName>
</protein>
<evidence type="ECO:0000313" key="5">
    <source>
        <dbReference type="EMBL" id="KDD65225.1"/>
    </source>
</evidence>
<comment type="caution">
    <text evidence="5">The sequence shown here is derived from an EMBL/GenBank/DDBJ whole genome shotgun (WGS) entry which is preliminary data.</text>
</comment>
<feature type="domain" description="HTH araC/xylS-type" evidence="4">
    <location>
        <begin position="223"/>
        <end position="321"/>
    </location>
</feature>
<accession>A0A059KTR2</accession>
<sequence length="335" mass="37127">MSLCFFAGRSCAGEIQFSERYEMNMTTQYATATSPQEALAQVIGTQVSRPGDFGTPIAGLGFFRREHPSPPVVCMVEPSIIIVARGEKQLWVGGEGYPYDTSRFLITSLDLPANSEVLAASPEQPCLGLTLKLDLRMLAELIAQSGLPPTRDRSVAKGVGIGSVTPAMLGSFGRLLALLDEPESIPVLAPLIQREIHYRLLQSDQASRLRQITSVDGQGYRIAKAIDWLKLNYTSALRVEELAARVQMSTPTFHHHFRQLTTMSPLQYQKWLRLNEARRLMLNEHQDVSSAAYKVGYESPSQFSREYSRLYGVPPKRDIAVLRGNANGTATRKPS</sequence>
<dbReference type="PANTHER" id="PTHR43436">
    <property type="entry name" value="ARAC-FAMILY TRANSCRIPTIONAL REGULATOR"/>
    <property type="match status" value="1"/>
</dbReference>
<reference evidence="5 6" key="1">
    <citation type="submission" date="2013-12" db="EMBL/GenBank/DDBJ databases">
        <authorList>
            <person name="Formusa P.A."/>
            <person name="Habash M."/>
            <person name="Lee H."/>
            <person name="Trevors J.T."/>
        </authorList>
    </citation>
    <scope>NUCLEOTIDE SEQUENCE [LARGE SCALE GENOMIC DNA]</scope>
    <source>
        <strain evidence="5 6">PD30</strain>
    </source>
</reference>
<dbReference type="SMART" id="SM00342">
    <property type="entry name" value="HTH_ARAC"/>
    <property type="match status" value="1"/>
</dbReference>
<dbReference type="GO" id="GO:0043565">
    <property type="term" value="F:sequence-specific DNA binding"/>
    <property type="evidence" value="ECO:0007669"/>
    <property type="project" value="InterPro"/>
</dbReference>
<dbReference type="EMBL" id="AZQQ01000110">
    <property type="protein sequence ID" value="KDD65225.1"/>
    <property type="molecule type" value="Genomic_DNA"/>
</dbReference>
<dbReference type="PROSITE" id="PS01124">
    <property type="entry name" value="HTH_ARAC_FAMILY_2"/>
    <property type="match status" value="1"/>
</dbReference>
<dbReference type="SUPFAM" id="SSF46689">
    <property type="entry name" value="Homeodomain-like"/>
    <property type="match status" value="2"/>
</dbReference>
<dbReference type="AlphaFoldDB" id="A0A059KTR2"/>
<evidence type="ECO:0000259" key="4">
    <source>
        <dbReference type="PROSITE" id="PS01124"/>
    </source>
</evidence>
<keyword evidence="3" id="KW-0804">Transcription</keyword>
<gene>
    <name evidence="5" type="ORF">V466_31065</name>
</gene>
<dbReference type="Gene3D" id="1.10.10.60">
    <property type="entry name" value="Homeodomain-like"/>
    <property type="match status" value="2"/>
</dbReference>
<keyword evidence="1" id="KW-0805">Transcription regulation</keyword>
<evidence type="ECO:0000313" key="6">
    <source>
        <dbReference type="Proteomes" id="UP000026739"/>
    </source>
</evidence>
<dbReference type="GO" id="GO:0003700">
    <property type="term" value="F:DNA-binding transcription factor activity"/>
    <property type="evidence" value="ECO:0007669"/>
    <property type="project" value="InterPro"/>
</dbReference>
<dbReference type="PROSITE" id="PS00041">
    <property type="entry name" value="HTH_ARAC_FAMILY_1"/>
    <property type="match status" value="1"/>
</dbReference>
<proteinExistence type="predicted"/>
<dbReference type="Pfam" id="PF06719">
    <property type="entry name" value="AraC_N"/>
    <property type="match status" value="1"/>
</dbReference>
<keyword evidence="2" id="KW-0238">DNA-binding</keyword>
<evidence type="ECO:0000256" key="2">
    <source>
        <dbReference type="ARBA" id="ARBA00023125"/>
    </source>
</evidence>